<dbReference type="EMBL" id="CP069450">
    <property type="protein sequence ID" value="QRO49345.1"/>
    <property type="molecule type" value="Genomic_DNA"/>
</dbReference>
<dbReference type="RefSeq" id="WP_084569306.1">
    <property type="nucleotide sequence ID" value="NZ_CAMXLP010000026.1"/>
</dbReference>
<dbReference type="Gene3D" id="2.60.40.1120">
    <property type="entry name" value="Carboxypeptidase-like, regulatory domain"/>
    <property type="match status" value="1"/>
</dbReference>
<evidence type="ECO:0000256" key="5">
    <source>
        <dbReference type="ARBA" id="ARBA00023136"/>
    </source>
</evidence>
<evidence type="ECO:0000256" key="4">
    <source>
        <dbReference type="ARBA" id="ARBA00022692"/>
    </source>
</evidence>
<dbReference type="Pfam" id="PF13715">
    <property type="entry name" value="CarbopepD_reg_2"/>
    <property type="match status" value="1"/>
</dbReference>
<comment type="similarity">
    <text evidence="7">Belongs to the TonB-dependent receptor family.</text>
</comment>
<evidence type="ECO:0000256" key="1">
    <source>
        <dbReference type="ARBA" id="ARBA00004571"/>
    </source>
</evidence>
<evidence type="ECO:0000256" key="6">
    <source>
        <dbReference type="ARBA" id="ARBA00023237"/>
    </source>
</evidence>
<protein>
    <submittedName>
        <fullName evidence="9">SusC/RagA family TonB-linked outer membrane protein</fullName>
    </submittedName>
</protein>
<evidence type="ECO:0000256" key="7">
    <source>
        <dbReference type="PROSITE-ProRule" id="PRU01360"/>
    </source>
</evidence>
<dbReference type="InterPro" id="IPR008969">
    <property type="entry name" value="CarboxyPept-like_regulatory"/>
</dbReference>
<dbReference type="InterPro" id="IPR023997">
    <property type="entry name" value="TonB-dep_OMP_SusC/RagA_CS"/>
</dbReference>
<keyword evidence="3 7" id="KW-1134">Transmembrane beta strand</keyword>
<dbReference type="Pfam" id="PF07715">
    <property type="entry name" value="Plug"/>
    <property type="match status" value="1"/>
</dbReference>
<keyword evidence="4 7" id="KW-0812">Transmembrane</keyword>
<dbReference type="SUPFAM" id="SSF56935">
    <property type="entry name" value="Porins"/>
    <property type="match status" value="1"/>
</dbReference>
<dbReference type="InterPro" id="IPR012910">
    <property type="entry name" value="Plug_dom"/>
</dbReference>
<name>A0ABX7H4Q2_9BACT</name>
<dbReference type="InterPro" id="IPR011662">
    <property type="entry name" value="Secretin/TonB_short_N"/>
</dbReference>
<comment type="subcellular location">
    <subcellularLocation>
        <location evidence="1 7">Cell outer membrane</location>
        <topology evidence="1 7">Multi-pass membrane protein</topology>
    </subcellularLocation>
</comment>
<dbReference type="InterPro" id="IPR036942">
    <property type="entry name" value="Beta-barrel_TonB_sf"/>
</dbReference>
<feature type="domain" description="Secretin/TonB short N-terminal" evidence="8">
    <location>
        <begin position="69"/>
        <end position="120"/>
    </location>
</feature>
<dbReference type="SUPFAM" id="SSF49464">
    <property type="entry name" value="Carboxypeptidase regulatory domain-like"/>
    <property type="match status" value="1"/>
</dbReference>
<keyword evidence="5 7" id="KW-0472">Membrane</keyword>
<dbReference type="Gene3D" id="2.40.170.20">
    <property type="entry name" value="TonB-dependent receptor, beta-barrel domain"/>
    <property type="match status" value="1"/>
</dbReference>
<organism evidence="9 10">
    <name type="scientific">Butyricimonas virosa</name>
    <dbReference type="NCBI Taxonomy" id="544645"/>
    <lineage>
        <taxon>Bacteria</taxon>
        <taxon>Pseudomonadati</taxon>
        <taxon>Bacteroidota</taxon>
        <taxon>Bacteroidia</taxon>
        <taxon>Bacteroidales</taxon>
        <taxon>Odoribacteraceae</taxon>
        <taxon>Butyricimonas</taxon>
    </lineage>
</organism>
<proteinExistence type="inferred from homology"/>
<keyword evidence="2 7" id="KW-0813">Transport</keyword>
<dbReference type="NCBIfam" id="TIGR04057">
    <property type="entry name" value="SusC_RagA_signa"/>
    <property type="match status" value="1"/>
</dbReference>
<dbReference type="SMART" id="SM00965">
    <property type="entry name" value="STN"/>
    <property type="match status" value="1"/>
</dbReference>
<evidence type="ECO:0000256" key="3">
    <source>
        <dbReference type="ARBA" id="ARBA00022452"/>
    </source>
</evidence>
<sequence length="1223" mass="137993">MKKNGEYDPPKYGSLKKTCRIMKATLLFLMLTVCHSFGMVYSQEVRLDIDLENATFGQFMEQVKDQSDFTFFFHDAMVMKLTNITLHVKQEDIDAILTKCLKGSGITYRIKDRTIILYGTDDNTKKEIEVKGRVVDEKGEPLPGATVKVKDEPGEKGVLRGTVTGPDGNFSLKVPNNKAVLEISFVGYVSQTIPVANAEALKKIVLKEVVENIDEVIVTGYQRIDRKLFTGAAAVIKAEDAMVEGSIDVSRMLQGKAAGVQIQNVSGTFGASPKMRVRGASSIYGNQKPLWVVDGLVLEDIVEISADDLSSGNSETLISSAIAGLNADDIESFQILKDASATALYGARAMNGVVVITTKKGKKGTMTVNYSGEFTIRMKPSYSQFNLMNSQEQMMVYEEMEEKGWLNYADISRDKNGGVYKKMADLISTYDPATGKFGLENTPQAKAAFLQKYEMANTDWFDVLFRNSLQQVHSLSLSSGSERSRFYASLSYFNDAGWTLADKVNRYTANMNASFDIKPWISVNLLTTNSLRMQKAPGTNSRRTNAVDGTFERDFDINPFSYALNTSRTLRPYDDNGNYEYYTMNYAPFSLLNELNTNKLNIDMLDAKFQAELEIRPLKGLEVKALGAVRYVKTTREHRINDKSNAAEAYRADMDAQIRDNNKFLYKDPDNPGYPAKVVMPKGGFYNRDENTMLNYYQRGILNYNTSFNEGIHTLNVMAGEEVRYTNRTIAFNKGFGYQWDRGGVPFLDPDLLKQQIENGVDYYGMEEEYDRFAAFFGTVGYSYNGTYIFNVTGRYDGSNKLGKSRSARWLPTWNVSGAWHVTNEKFMEPVETISRLTLRATYGLTASMGPSSNSIAVLYNDVAYRPNQSDRENLIYISSLENSELTWEKQYETNVGIDLGIFDNRISLSADVYWRKGFDLIGNVRTSGIGGQQTKKANYANMKSNGVEFTLNTKNLVYSNFSWTTNWTFAFNKNKITKLESRPRVIDLVQAEGAPLKGYPVRGIFSIPFLGLNAEGMPILMDADGQPCTGDIDFQETINLGFLKYEGPVDPKITGGFENTFKYRNWTFSFFINYQFGNKVRLYDYFKSEYSDMTVMPKEFDDRWVLSGDETKTNIPVILSQRQVQRPKNEYKEAYNAYNFSTERIADGSFIRLKDISLTYKLPDRWMKTIGLGSASLKCIASNVALLYRDKKLHGQDPEFFRSGGVAMPVPRQITFSLRVGF</sequence>
<keyword evidence="6 7" id="KW-0998">Cell outer membrane</keyword>
<accession>A0ABX7H4Q2</accession>
<dbReference type="Pfam" id="PF07660">
    <property type="entry name" value="STN"/>
    <property type="match status" value="1"/>
</dbReference>
<dbReference type="NCBIfam" id="TIGR04056">
    <property type="entry name" value="OMP_RagA_SusC"/>
    <property type="match status" value="1"/>
</dbReference>
<dbReference type="InterPro" id="IPR037066">
    <property type="entry name" value="Plug_dom_sf"/>
</dbReference>
<keyword evidence="10" id="KW-1185">Reference proteome</keyword>
<evidence type="ECO:0000256" key="2">
    <source>
        <dbReference type="ARBA" id="ARBA00022448"/>
    </source>
</evidence>
<dbReference type="Gene3D" id="2.170.130.10">
    <property type="entry name" value="TonB-dependent receptor, plug domain"/>
    <property type="match status" value="1"/>
</dbReference>
<dbReference type="PROSITE" id="PS52016">
    <property type="entry name" value="TONB_DEPENDENT_REC_3"/>
    <property type="match status" value="1"/>
</dbReference>
<dbReference type="GeneID" id="93097978"/>
<evidence type="ECO:0000313" key="10">
    <source>
        <dbReference type="Proteomes" id="UP000654720"/>
    </source>
</evidence>
<dbReference type="InterPro" id="IPR039426">
    <property type="entry name" value="TonB-dep_rcpt-like"/>
</dbReference>
<reference evidence="9 10" key="1">
    <citation type="submission" date="2021-02" db="EMBL/GenBank/DDBJ databases">
        <title>FDA dAtabase for Regulatory Grade micrObial Sequences (FDA-ARGOS): Supporting development and validation of Infectious Disease Dx tests.</title>
        <authorList>
            <person name="Carlson P."/>
            <person name="Fischbach M."/>
            <person name="Hastie J."/>
            <person name="Bilen M."/>
            <person name="Cheng A."/>
            <person name="Tallon L."/>
            <person name="Sadzewicz L."/>
            <person name="Zhao X."/>
            <person name="Boylan J."/>
            <person name="Ott S."/>
            <person name="Bowen H."/>
            <person name="Vavikolanu K."/>
            <person name="Mehta A."/>
            <person name="Aluvathingal J."/>
            <person name="Nadendla S."/>
            <person name="Yan Y."/>
            <person name="Sichtig H."/>
        </authorList>
    </citation>
    <scope>NUCLEOTIDE SEQUENCE [LARGE SCALE GENOMIC DNA]</scope>
    <source>
        <strain evidence="9 10">FDAARGOS_1229</strain>
    </source>
</reference>
<dbReference type="InterPro" id="IPR023996">
    <property type="entry name" value="TonB-dep_OMP_SusC/RagA"/>
</dbReference>
<gene>
    <name evidence="9" type="ORF">I6J59_15715</name>
</gene>
<evidence type="ECO:0000259" key="8">
    <source>
        <dbReference type="SMART" id="SM00965"/>
    </source>
</evidence>
<evidence type="ECO:0000313" key="9">
    <source>
        <dbReference type="EMBL" id="QRO49345.1"/>
    </source>
</evidence>
<dbReference type="Proteomes" id="UP000654720">
    <property type="component" value="Chromosome"/>
</dbReference>